<keyword evidence="2" id="KW-1185">Reference proteome</keyword>
<proteinExistence type="predicted"/>
<gene>
    <name evidence="1" type="ORF">C0081_03545</name>
</gene>
<dbReference type="EMBL" id="PKUQ01000002">
    <property type="protein sequence ID" value="PLW78668.1"/>
    <property type="molecule type" value="Genomic_DNA"/>
</dbReference>
<evidence type="ECO:0000313" key="2">
    <source>
        <dbReference type="Proteomes" id="UP000234881"/>
    </source>
</evidence>
<protein>
    <submittedName>
        <fullName evidence="1">Uncharacterized protein</fullName>
    </submittedName>
</protein>
<accession>A0A2N5XW56</accession>
<name>A0A2N5XW56_9HYPH</name>
<sequence length="65" mass="7399">MKMMRKQDRTCIFLHATHKIAQCCYWLGVFESLKSNAFKAWDAPYVLAAVSLGTVAISEPFKAHH</sequence>
<comment type="caution">
    <text evidence="1">The sequence shown here is derived from an EMBL/GenBank/DDBJ whole genome shotgun (WGS) entry which is preliminary data.</text>
</comment>
<dbReference type="AlphaFoldDB" id="A0A2N5XW56"/>
<organism evidence="1 2">
    <name type="scientific">Cohaesibacter celericrescens</name>
    <dbReference type="NCBI Taxonomy" id="2067669"/>
    <lineage>
        <taxon>Bacteria</taxon>
        <taxon>Pseudomonadati</taxon>
        <taxon>Pseudomonadota</taxon>
        <taxon>Alphaproteobacteria</taxon>
        <taxon>Hyphomicrobiales</taxon>
        <taxon>Cohaesibacteraceae</taxon>
    </lineage>
</organism>
<dbReference type="Proteomes" id="UP000234881">
    <property type="component" value="Unassembled WGS sequence"/>
</dbReference>
<evidence type="ECO:0000313" key="1">
    <source>
        <dbReference type="EMBL" id="PLW78668.1"/>
    </source>
</evidence>
<reference evidence="1 2" key="1">
    <citation type="submission" date="2018-01" db="EMBL/GenBank/DDBJ databases">
        <title>The draft genome sequence of Cohaesibacter sp. H1304.</title>
        <authorList>
            <person name="Wang N.-N."/>
            <person name="Du Z.-J."/>
        </authorList>
    </citation>
    <scope>NUCLEOTIDE SEQUENCE [LARGE SCALE GENOMIC DNA]</scope>
    <source>
        <strain evidence="1 2">H1304</strain>
    </source>
</reference>